<dbReference type="EMBL" id="GBBL01002454">
    <property type="protein sequence ID" value="JAC24866.1"/>
    <property type="molecule type" value="mRNA"/>
</dbReference>
<keyword evidence="1" id="KW-0732">Signal</keyword>
<feature type="chain" id="PRO_5001521270" evidence="1">
    <location>
        <begin position="17"/>
        <end position="206"/>
    </location>
</feature>
<organism evidence="2">
    <name type="scientific">Amblyomma parvum</name>
    <name type="common">South American tick</name>
    <dbReference type="NCBI Taxonomy" id="251391"/>
    <lineage>
        <taxon>Eukaryota</taxon>
        <taxon>Metazoa</taxon>
        <taxon>Ecdysozoa</taxon>
        <taxon>Arthropoda</taxon>
        <taxon>Chelicerata</taxon>
        <taxon>Arachnida</taxon>
        <taxon>Acari</taxon>
        <taxon>Parasitiformes</taxon>
        <taxon>Ixodida</taxon>
        <taxon>Ixodoidea</taxon>
        <taxon>Ixodidae</taxon>
        <taxon>Amblyomminae</taxon>
        <taxon>Amblyomma</taxon>
    </lineage>
</organism>
<sequence>MILAAFYIVGVGLCAAADTKPRSDIIQIPIPSANKSQAYYRGAMAVLKNPANLHLKWFSSDLKESLANCLVSEFKSVQGEDYHRTLGPNFKSKETEEEQNPLQQARPEVTITVHSQPSSWPYITVSGPIEEHWTDPKDILFANPNCILLEARLRPRRNVSCVVFAPRPKGQKCVSMAQKYCSTGQNVDFSQCEPDSKAKPNIPKKK</sequence>
<feature type="signal peptide" evidence="1">
    <location>
        <begin position="1"/>
        <end position="16"/>
    </location>
</feature>
<dbReference type="AlphaFoldDB" id="A0A023FSN5"/>
<accession>A0A023FSN5</accession>
<reference evidence="2" key="1">
    <citation type="submission" date="2014-03" db="EMBL/GenBank/DDBJ databases">
        <title>The sialotranscriptome of Amblyomma triste, Amblyomma parvum and Amblyomma cajennense ticks, uncovered by 454-based RNA-seq.</title>
        <authorList>
            <person name="Garcia G.R."/>
            <person name="Gardinassi L.G."/>
            <person name="Ribeiro J.M."/>
            <person name="Anatrielo E."/>
            <person name="Ferreira B.R."/>
            <person name="Moreira H.N."/>
            <person name="Mafra C."/>
            <person name="Olegario M.M."/>
            <person name="Szabo P.J."/>
            <person name="Miranda-Santos I.K."/>
            <person name="Maruyama S.R."/>
        </authorList>
    </citation>
    <scope>NUCLEOTIDE SEQUENCE</scope>
    <source>
        <strain evidence="2">Araguapaz</strain>
        <tissue evidence="2">Salivary glands</tissue>
    </source>
</reference>
<dbReference type="Gene3D" id="2.40.128.20">
    <property type="match status" value="1"/>
</dbReference>
<dbReference type="InterPro" id="IPR012674">
    <property type="entry name" value="Calycin"/>
</dbReference>
<evidence type="ECO:0000313" key="2">
    <source>
        <dbReference type="EMBL" id="JAC24866.1"/>
    </source>
</evidence>
<name>A0A023FSN5_AMBPA</name>
<protein>
    <submittedName>
        <fullName evidence="2">Putative secreted protein</fullName>
    </submittedName>
</protein>
<proteinExistence type="evidence at transcript level"/>
<evidence type="ECO:0000256" key="1">
    <source>
        <dbReference type="SAM" id="SignalP"/>
    </source>
</evidence>